<evidence type="ECO:0000313" key="8">
    <source>
        <dbReference type="Proteomes" id="UP001501725"/>
    </source>
</evidence>
<feature type="domain" description="PKD" evidence="6">
    <location>
        <begin position="819"/>
        <end position="900"/>
    </location>
</feature>
<feature type="domain" description="PKD" evidence="6">
    <location>
        <begin position="903"/>
        <end position="987"/>
    </location>
</feature>
<evidence type="ECO:0000256" key="2">
    <source>
        <dbReference type="ARBA" id="ARBA00022692"/>
    </source>
</evidence>
<feature type="domain" description="PKD" evidence="6">
    <location>
        <begin position="262"/>
        <end position="295"/>
    </location>
</feature>
<protein>
    <recommendedName>
        <fullName evidence="6">PKD domain-containing protein</fullName>
    </recommendedName>
</protein>
<evidence type="ECO:0000259" key="6">
    <source>
        <dbReference type="PROSITE" id="PS50093"/>
    </source>
</evidence>
<comment type="caution">
    <text evidence="7">The sequence shown here is derived from an EMBL/GenBank/DDBJ whole genome shotgun (WGS) entry which is preliminary data.</text>
</comment>
<evidence type="ECO:0000256" key="3">
    <source>
        <dbReference type="ARBA" id="ARBA00022737"/>
    </source>
</evidence>
<dbReference type="InterPro" id="IPR026341">
    <property type="entry name" value="T9SS_type_B"/>
</dbReference>
<feature type="domain" description="PKD" evidence="6">
    <location>
        <begin position="155"/>
        <end position="239"/>
    </location>
</feature>
<dbReference type="Pfam" id="PF18911">
    <property type="entry name" value="PKD_4"/>
    <property type="match status" value="14"/>
</dbReference>
<evidence type="ECO:0000256" key="5">
    <source>
        <dbReference type="ARBA" id="ARBA00023136"/>
    </source>
</evidence>
<feature type="domain" description="PKD" evidence="6">
    <location>
        <begin position="562"/>
        <end position="629"/>
    </location>
</feature>
<feature type="domain" description="PKD" evidence="6">
    <location>
        <begin position="1151"/>
        <end position="1233"/>
    </location>
</feature>
<dbReference type="PANTHER" id="PTHR46730">
    <property type="entry name" value="POLYCYSTIN-1"/>
    <property type="match status" value="1"/>
</dbReference>
<feature type="domain" description="PKD" evidence="6">
    <location>
        <begin position="314"/>
        <end position="394"/>
    </location>
</feature>
<dbReference type="Proteomes" id="UP001501725">
    <property type="component" value="Unassembled WGS sequence"/>
</dbReference>
<evidence type="ECO:0000256" key="1">
    <source>
        <dbReference type="ARBA" id="ARBA00004141"/>
    </source>
</evidence>
<dbReference type="InterPro" id="IPR035986">
    <property type="entry name" value="PKD_dom_sf"/>
</dbReference>
<accession>A0ABP8GNF4</accession>
<feature type="domain" description="PKD" evidence="6">
    <location>
        <begin position="69"/>
        <end position="155"/>
    </location>
</feature>
<dbReference type="PROSITE" id="PS50093">
    <property type="entry name" value="PKD"/>
    <property type="match status" value="15"/>
</dbReference>
<reference evidence="8" key="1">
    <citation type="journal article" date="2019" name="Int. J. Syst. Evol. Microbiol.">
        <title>The Global Catalogue of Microorganisms (GCM) 10K type strain sequencing project: providing services to taxonomists for standard genome sequencing and annotation.</title>
        <authorList>
            <consortium name="The Broad Institute Genomics Platform"/>
            <consortium name="The Broad Institute Genome Sequencing Center for Infectious Disease"/>
            <person name="Wu L."/>
            <person name="Ma J."/>
        </authorList>
    </citation>
    <scope>NUCLEOTIDE SEQUENCE [LARGE SCALE GENOMIC DNA]</scope>
    <source>
        <strain evidence="8">JCM 17919</strain>
    </source>
</reference>
<evidence type="ECO:0000256" key="4">
    <source>
        <dbReference type="ARBA" id="ARBA00022989"/>
    </source>
</evidence>
<dbReference type="Pfam" id="PF13585">
    <property type="entry name" value="CHU_C"/>
    <property type="match status" value="1"/>
</dbReference>
<dbReference type="Gene3D" id="2.60.40.10">
    <property type="entry name" value="Immunoglobulins"/>
    <property type="match status" value="15"/>
</dbReference>
<organism evidence="7 8">
    <name type="scientific">Flaviaesturariibacter amylovorans</name>
    <dbReference type="NCBI Taxonomy" id="1084520"/>
    <lineage>
        <taxon>Bacteria</taxon>
        <taxon>Pseudomonadati</taxon>
        <taxon>Bacteroidota</taxon>
        <taxon>Chitinophagia</taxon>
        <taxon>Chitinophagales</taxon>
        <taxon>Chitinophagaceae</taxon>
        <taxon>Flaviaestuariibacter</taxon>
    </lineage>
</organism>
<feature type="domain" description="PKD" evidence="6">
    <location>
        <begin position="665"/>
        <end position="724"/>
    </location>
</feature>
<gene>
    <name evidence="7" type="ORF">GCM10023184_16870</name>
</gene>
<dbReference type="PANTHER" id="PTHR46730:SF1">
    <property type="entry name" value="PLAT DOMAIN-CONTAINING PROTEIN"/>
    <property type="match status" value="1"/>
</dbReference>
<feature type="domain" description="PKD" evidence="6">
    <location>
        <begin position="1084"/>
        <end position="1141"/>
    </location>
</feature>
<feature type="domain" description="PKD" evidence="6">
    <location>
        <begin position="1"/>
        <end position="70"/>
    </location>
</feature>
<keyword evidence="4" id="KW-1133">Transmembrane helix</keyword>
<dbReference type="InterPro" id="IPR022409">
    <property type="entry name" value="PKD/Chitinase_dom"/>
</dbReference>
<dbReference type="CDD" id="cd00146">
    <property type="entry name" value="PKD"/>
    <property type="match status" value="13"/>
</dbReference>
<dbReference type="SMART" id="SM00089">
    <property type="entry name" value="PKD"/>
    <property type="match status" value="15"/>
</dbReference>
<feature type="domain" description="PKD" evidence="6">
    <location>
        <begin position="1014"/>
        <end position="1049"/>
    </location>
</feature>
<dbReference type="InterPro" id="IPR000601">
    <property type="entry name" value="PKD_dom"/>
</dbReference>
<dbReference type="InterPro" id="IPR013783">
    <property type="entry name" value="Ig-like_fold"/>
</dbReference>
<feature type="domain" description="PKD" evidence="6">
    <location>
        <begin position="482"/>
        <end position="545"/>
    </location>
</feature>
<name>A0ABP8GNF4_9BACT</name>
<sequence length="1566" mass="166563">MLVNFINMSTTSGNPTYRWDLGNGVISTQQSPSTTYVIPGTYAVKLVVENAQGKDSVTKVDFITVLPSPTVDFTAVNNTGCTPLNVQFTDATTTIGNITTWNWDFGDGNLATTANPSHAYTVSGLYNVTLLVTNNNGCTRSITKPQFVNVADKPVAAFTQSNPVNCITPHTVNFTNTSTGTGNTYQWNFGDGNTSTQTSPAHTYTTAGTYTVTLVVTNGNGCTDTEVKTALVRVGSTTTFTVGSPVCAGTPITINNGSAPVPTSQAWDFGDATTSTDFTPVKTYTTPGTYTIRLTNQFGSCSDVVTRTVTVLPKPVAAFTANNTVSCSAPMTVTFTSTSTGAGTYEWDFGDGNTSTQQNPVHTYTATGLFTVTLKVTNASGCTDTQVRTAYIQVQKPQISIAGLPKTGCAPLTITPVPTVQTNEAVTSWAWDFGNGVTSNLQNPTYTYTTTGEYTVTLTVTTASGCTNTLVLPNAVRAATRPSAAFSFNPANVCATNVVNFTDNSTGTITGWQWNFGDGGTSGAQNPAYQYADTGTFTVQLIVSNLTCNDTLRLEQIIRVLPPIARFTPEATCASKMVRTFTNNSTVDPALLPLTWEWDFGDGNTSGVAAPTHTYAAPGVYTVRLRVTNGTCTHESVRTVQIVTDDATFAPATPSVCTNAPMQFNATANPANIISWAWNFGDGNTASTPGTATHVYTASGNYSVTLTTTDVNGCVETFTQPVRVNGPFSTFSQPAGPACLQPGGNTFTFIDNSVSDGVNPIVKWIWNWGDGSDLDSSGTTPYQHTYTSVGNYTVNLTIRDAAGCYGYFTMPAAAIVSKPTASFSTTDTLNCTNFPVAFTNASTGNAPLTYAWDFGNGVGTSTQQSPSYTYPANGVYTVKLTVTDTYGCTSDTTRTNYVTVAFPYAQFSMSDSSANCPPLVVTFTNLSGAYTSQVWDFGDGSSSTLPAPSHIYSVPGNFVVKLKVTGPSGCTDEISRPVVVKGPSGTFSYTPVTGCQPLTVNFNSNTSHRDSLIWDFGDGVTQWDIVSSTSHTYSDTGRFVPRIILIDTALGCSVPITGADTIFAYRVYGKMEADKYNLCDSGRVQFSGLSTSNGVITSWQWDFGDGNTSNEQNPVHNYTTPGTYTVTLVTNGQAGCSATVTSLPITVNVSPQSNIVPPVAAACAPATFSFGGQVQRDPGGGTFGWQWDFGNGQTAATQNPAAQVYTAAGNYTVRLILTHSNGCSDTTDRQVVVRPVPVVDAGNDVRLCRDSSITLTATGALNYQWDANSALSCLNCPAPAANPLTSTTFWVTGTDGFGCSARDSVRIEVKQRFSMIRPALRDTLCRGERLQLRTGGADFYTWTPATYLDNPNSPTPTATPDTTITYTVVVRDSSSCYIDSAKITLRVYPIPTVNAGPDLVLPAGDTATIRTTSSADVTTWQWAPAGTLNCATCPSPIVTARHSSLYRVMVRNEGGCTSYDDMNVTVLCGSGNIFVPNTFSPNGDGMNDVFYPRGTGIANIRSFRIFNRWGELVYERTNIKANDVLVGWNGMFKGKKASADVYVYTLEVLCSNNELLPIKGDVTLLQ</sequence>
<dbReference type="NCBIfam" id="TIGR04131">
    <property type="entry name" value="Bac_Flav_CTERM"/>
    <property type="match status" value="1"/>
</dbReference>
<dbReference type="SUPFAM" id="SSF49299">
    <property type="entry name" value="PKD domain"/>
    <property type="match status" value="15"/>
</dbReference>
<keyword evidence="2" id="KW-0812">Transmembrane</keyword>
<keyword evidence="8" id="KW-1185">Reference proteome</keyword>
<proteinExistence type="predicted"/>
<keyword evidence="5" id="KW-0472">Membrane</keyword>
<feature type="domain" description="PKD" evidence="6">
    <location>
        <begin position="759"/>
        <end position="803"/>
    </location>
</feature>
<comment type="subcellular location">
    <subcellularLocation>
        <location evidence="1">Membrane</location>
        <topology evidence="1">Multi-pass membrane protein</topology>
    </subcellularLocation>
</comment>
<keyword evidence="3" id="KW-0677">Repeat</keyword>
<evidence type="ECO:0000313" key="7">
    <source>
        <dbReference type="EMBL" id="GAA4327590.1"/>
    </source>
</evidence>
<feature type="domain" description="PKD" evidence="6">
    <location>
        <begin position="397"/>
        <end position="483"/>
    </location>
</feature>
<dbReference type="EMBL" id="BAABGY010000007">
    <property type="protein sequence ID" value="GAA4327590.1"/>
    <property type="molecule type" value="Genomic_DNA"/>
</dbReference>